<evidence type="ECO:0000256" key="5">
    <source>
        <dbReference type="ARBA" id="ARBA00023273"/>
    </source>
</evidence>
<dbReference type="PANTHER" id="PTHR14871">
    <property type="entry name" value="DYNEIN REGULATORY COMPLEX PROTEIN 9"/>
    <property type="match status" value="1"/>
</dbReference>
<keyword evidence="6" id="KW-0175">Coiled coil</keyword>
<dbReference type="GO" id="GO:0007288">
    <property type="term" value="P:sperm axoneme assembly"/>
    <property type="evidence" value="ECO:0007669"/>
    <property type="project" value="TreeGrafter"/>
</dbReference>
<keyword evidence="4" id="KW-0206">Cytoskeleton</keyword>
<comment type="caution">
    <text evidence="8">The sequence shown here is derived from an EMBL/GenBank/DDBJ whole genome shotgun (WGS) entry which is preliminary data.</text>
</comment>
<dbReference type="GO" id="GO:0036126">
    <property type="term" value="C:sperm flagellum"/>
    <property type="evidence" value="ECO:0007669"/>
    <property type="project" value="TreeGrafter"/>
</dbReference>
<evidence type="ECO:0000256" key="1">
    <source>
        <dbReference type="ARBA" id="ARBA00004245"/>
    </source>
</evidence>
<reference evidence="8 9" key="1">
    <citation type="submission" date="2019-09" db="EMBL/GenBank/DDBJ databases">
        <title>Bird 10,000 Genomes (B10K) Project - Family phase.</title>
        <authorList>
            <person name="Zhang G."/>
        </authorList>
    </citation>
    <scope>NUCLEOTIDE SEQUENCE [LARGE SCALE GENOMIC DNA]</scope>
    <source>
        <strain evidence="8">B10K-DU-009-59</strain>
        <tissue evidence="8">Muscle</tissue>
    </source>
</reference>
<keyword evidence="5" id="KW-0966">Cell projection</keyword>
<accession>A0A7L0KYU2</accession>
<gene>
    <name evidence="8" type="primary">Iqcg</name>
    <name evidence="8" type="ORF">SYLVIR_R01622</name>
</gene>
<evidence type="ECO:0000256" key="7">
    <source>
        <dbReference type="SAM" id="MobiDB-lite"/>
    </source>
</evidence>
<feature type="compositionally biased region" description="Basic and acidic residues" evidence="7">
    <location>
        <begin position="77"/>
        <end position="92"/>
    </location>
</feature>
<feature type="compositionally biased region" description="Basic residues" evidence="7">
    <location>
        <begin position="93"/>
        <end position="108"/>
    </location>
</feature>
<feature type="compositionally biased region" description="Basic and acidic residues" evidence="7">
    <location>
        <begin position="370"/>
        <end position="384"/>
    </location>
</feature>
<feature type="compositionally biased region" description="Polar residues" evidence="7">
    <location>
        <begin position="63"/>
        <end position="76"/>
    </location>
</feature>
<feature type="region of interest" description="Disordered" evidence="7">
    <location>
        <begin position="60"/>
        <end position="108"/>
    </location>
</feature>
<evidence type="ECO:0000256" key="2">
    <source>
        <dbReference type="ARBA" id="ARBA00004316"/>
    </source>
</evidence>
<feature type="coiled-coil region" evidence="6">
    <location>
        <begin position="162"/>
        <end position="189"/>
    </location>
</feature>
<comment type="subcellular location">
    <subcellularLocation>
        <location evidence="2">Cell projection</location>
    </subcellularLocation>
    <subcellularLocation>
        <location evidence="1">Cytoplasm</location>
        <location evidence="1">Cytoskeleton</location>
    </subcellularLocation>
</comment>
<evidence type="ECO:0000313" key="9">
    <source>
        <dbReference type="Proteomes" id="UP000567822"/>
    </source>
</evidence>
<dbReference type="EMBL" id="VXAN01000074">
    <property type="protein sequence ID" value="NXK61711.1"/>
    <property type="molecule type" value="Genomic_DNA"/>
</dbReference>
<sequence>MEKITHLEALMFSAVLENCVDQLAILGYIMPVPQEDKTEINHEMKEMTWEELDIKSPELMSAKQESGETATSTTLKNTEHKQQQGKTEDQKSTHHSSKSPKKHTTQAARKLKKIYADMQYASDVITVTIKKMEELGTFSSLTDANEREKAKKNNIFDIFIRSEKGKKEIEALQKQLQDVKKQADKDLQDRDKVIDCLKDKLQERTAKLDIESYYMKRNTDLQIQLTQKKCSSAENALEKEIQNLKSKTDEEIQLHTETENFLMQEYQKVKEKLEYWIERYNKDTAAKDEELDDLKALKAENLETMQRFAKECLTFQATIIIDRTDKEAKRKQIEQEALELKSAVKVQAWWKGTMVRKFLGPYQELEKYLKGQSAEKETGKEKSEKKKKRK</sequence>
<evidence type="ECO:0000256" key="3">
    <source>
        <dbReference type="ARBA" id="ARBA00022490"/>
    </source>
</evidence>
<evidence type="ECO:0000256" key="4">
    <source>
        <dbReference type="ARBA" id="ARBA00023212"/>
    </source>
</evidence>
<name>A0A7L0KYU2_9SYLV</name>
<dbReference type="CDD" id="cd23766">
    <property type="entry name" value="IQCG"/>
    <property type="match status" value="1"/>
</dbReference>
<dbReference type="AlphaFoldDB" id="A0A7L0KYU2"/>
<evidence type="ECO:0000313" key="8">
    <source>
        <dbReference type="EMBL" id="NXK61711.1"/>
    </source>
</evidence>
<protein>
    <submittedName>
        <fullName evidence="8">DRC9 protein</fullName>
    </submittedName>
</protein>
<feature type="non-terminal residue" evidence="8">
    <location>
        <position position="1"/>
    </location>
</feature>
<dbReference type="Proteomes" id="UP000567822">
    <property type="component" value="Unassembled WGS sequence"/>
</dbReference>
<feature type="region of interest" description="Disordered" evidence="7">
    <location>
        <begin position="370"/>
        <end position="390"/>
    </location>
</feature>
<keyword evidence="3" id="KW-0963">Cytoplasm</keyword>
<dbReference type="PROSITE" id="PS50096">
    <property type="entry name" value="IQ"/>
    <property type="match status" value="1"/>
</dbReference>
<evidence type="ECO:0000256" key="6">
    <source>
        <dbReference type="SAM" id="Coils"/>
    </source>
</evidence>
<keyword evidence="9" id="KW-1185">Reference proteome</keyword>
<organism evidence="8 9">
    <name type="scientific">Sylvietta virens</name>
    <name type="common">Green crombec</name>
    <dbReference type="NCBI Taxonomy" id="208069"/>
    <lineage>
        <taxon>Eukaryota</taxon>
        <taxon>Metazoa</taxon>
        <taxon>Chordata</taxon>
        <taxon>Craniata</taxon>
        <taxon>Vertebrata</taxon>
        <taxon>Euteleostomi</taxon>
        <taxon>Archelosauria</taxon>
        <taxon>Archosauria</taxon>
        <taxon>Dinosauria</taxon>
        <taxon>Saurischia</taxon>
        <taxon>Theropoda</taxon>
        <taxon>Coelurosauria</taxon>
        <taxon>Aves</taxon>
        <taxon>Neognathae</taxon>
        <taxon>Neoaves</taxon>
        <taxon>Telluraves</taxon>
        <taxon>Australaves</taxon>
        <taxon>Passeriformes</taxon>
        <taxon>Sylvioidea</taxon>
        <taxon>Sylviidae</taxon>
        <taxon>Acrocephalinae</taxon>
        <taxon>Sylvietta</taxon>
    </lineage>
</organism>
<dbReference type="GO" id="GO:0005737">
    <property type="term" value="C:cytoplasm"/>
    <property type="evidence" value="ECO:0007669"/>
    <property type="project" value="TreeGrafter"/>
</dbReference>
<proteinExistence type="predicted"/>
<feature type="non-terminal residue" evidence="8">
    <location>
        <position position="390"/>
    </location>
</feature>
<dbReference type="GO" id="GO:0005856">
    <property type="term" value="C:cytoskeleton"/>
    <property type="evidence" value="ECO:0007669"/>
    <property type="project" value="UniProtKB-SubCell"/>
</dbReference>
<dbReference type="InterPro" id="IPR042618">
    <property type="entry name" value="IQCG"/>
</dbReference>
<dbReference type="PANTHER" id="PTHR14871:SF1">
    <property type="entry name" value="DYNEIN REGULATORY COMPLEX PROTEIN 9"/>
    <property type="match status" value="1"/>
</dbReference>
<feature type="coiled-coil region" evidence="6">
    <location>
        <begin position="223"/>
        <end position="343"/>
    </location>
</feature>